<reference evidence="4" key="1">
    <citation type="submission" date="2021-02" db="EMBL/GenBank/DDBJ databases">
        <title>Taxonomy, biology and ecology of Rhodococcus bacteria occurring in California pistachio and other woody hosts as revealed by genome sequence analyses.</title>
        <authorList>
            <person name="Riely B."/>
            <person name="Gai Y."/>
        </authorList>
    </citation>
    <scope>NUCLEOTIDE SEQUENCE</scope>
    <source>
        <strain evidence="4">BP-295</strain>
    </source>
</reference>
<dbReference type="GO" id="GO:0009103">
    <property type="term" value="P:lipopolysaccharide biosynthetic process"/>
    <property type="evidence" value="ECO:0007669"/>
    <property type="project" value="TreeGrafter"/>
</dbReference>
<feature type="transmembrane region" description="Helical" evidence="2">
    <location>
        <begin position="109"/>
        <end position="129"/>
    </location>
</feature>
<feature type="transmembrane region" description="Helical" evidence="2">
    <location>
        <begin position="378"/>
        <end position="398"/>
    </location>
</feature>
<keyword evidence="4" id="KW-0012">Acyltransferase</keyword>
<dbReference type="PANTHER" id="PTHR23028">
    <property type="entry name" value="ACETYLTRANSFERASE"/>
    <property type="match status" value="1"/>
</dbReference>
<feature type="transmembrane region" description="Helical" evidence="2">
    <location>
        <begin position="230"/>
        <end position="248"/>
    </location>
</feature>
<feature type="transmembrane region" description="Helical" evidence="2">
    <location>
        <begin position="306"/>
        <end position="325"/>
    </location>
</feature>
<dbReference type="GO" id="GO:0016747">
    <property type="term" value="F:acyltransferase activity, transferring groups other than amino-acyl groups"/>
    <property type="evidence" value="ECO:0007669"/>
    <property type="project" value="InterPro"/>
</dbReference>
<keyword evidence="4" id="KW-0808">Transferase</keyword>
<evidence type="ECO:0000259" key="3">
    <source>
        <dbReference type="Pfam" id="PF01757"/>
    </source>
</evidence>
<keyword evidence="2" id="KW-1133">Transmembrane helix</keyword>
<accession>A0AAW4FZQ0</accession>
<protein>
    <submittedName>
        <fullName evidence="4">Acyltransferase</fullName>
    </submittedName>
</protein>
<dbReference type="GO" id="GO:0016020">
    <property type="term" value="C:membrane"/>
    <property type="evidence" value="ECO:0007669"/>
    <property type="project" value="TreeGrafter"/>
</dbReference>
<name>A0AAW4FZQ0_GORRU</name>
<dbReference type="Proteomes" id="UP001195196">
    <property type="component" value="Unassembled WGS sequence"/>
</dbReference>
<organism evidence="4 5">
    <name type="scientific">Gordonia rubripertincta</name>
    <name type="common">Rhodococcus corallinus</name>
    <dbReference type="NCBI Taxonomy" id="36822"/>
    <lineage>
        <taxon>Bacteria</taxon>
        <taxon>Bacillati</taxon>
        <taxon>Actinomycetota</taxon>
        <taxon>Actinomycetes</taxon>
        <taxon>Mycobacteriales</taxon>
        <taxon>Gordoniaceae</taxon>
        <taxon>Gordonia</taxon>
    </lineage>
</organism>
<evidence type="ECO:0000313" key="5">
    <source>
        <dbReference type="Proteomes" id="UP001195196"/>
    </source>
</evidence>
<feature type="compositionally biased region" description="Low complexity" evidence="1">
    <location>
        <begin position="18"/>
        <end position="56"/>
    </location>
</feature>
<feature type="transmembrane region" description="Helical" evidence="2">
    <location>
        <begin position="337"/>
        <end position="357"/>
    </location>
</feature>
<proteinExistence type="predicted"/>
<dbReference type="AlphaFoldDB" id="A0AAW4FZQ0"/>
<feature type="transmembrane region" description="Helical" evidence="2">
    <location>
        <begin position="404"/>
        <end position="426"/>
    </location>
</feature>
<dbReference type="Pfam" id="PF01757">
    <property type="entry name" value="Acyl_transf_3"/>
    <property type="match status" value="1"/>
</dbReference>
<dbReference type="InterPro" id="IPR002656">
    <property type="entry name" value="Acyl_transf_3_dom"/>
</dbReference>
<keyword evidence="2" id="KW-0472">Membrane</keyword>
<feature type="transmembrane region" description="Helical" evidence="2">
    <location>
        <begin position="207"/>
        <end position="223"/>
    </location>
</feature>
<evidence type="ECO:0000313" key="4">
    <source>
        <dbReference type="EMBL" id="MBM7276489.1"/>
    </source>
</evidence>
<feature type="region of interest" description="Disordered" evidence="1">
    <location>
        <begin position="1"/>
        <end position="63"/>
    </location>
</feature>
<evidence type="ECO:0000256" key="2">
    <source>
        <dbReference type="SAM" id="Phobius"/>
    </source>
</evidence>
<dbReference type="InterPro" id="IPR050879">
    <property type="entry name" value="Acyltransferase_3"/>
</dbReference>
<evidence type="ECO:0000256" key="1">
    <source>
        <dbReference type="SAM" id="MobiDB-lite"/>
    </source>
</evidence>
<sequence>MPPGYPVTSMTSTDSARDSVAASNADSVAASNADSVAASNADPVAASSTDSGSGASNPDAAGPAVTSRRFYPQLEGMRALAAIGVLITHVAFQTRAVEIAVLGPVLGRLDLAVALFFGLSGFLLWRPWVDAAHRGAGHPSIPRYLKHRVVRIWPAYVVVVVLVLLLLPEAQGADFDVWLANLTLTQVFVPLTLTAGLTQMWSLSVEIAFYALLPLIGLALVRLRGRWAGARIPVLLVLGAVSLGWAWVGTSLPVADGVETKNWVFGHLPWFVAGLILAEVAGVLDTAGAPRARWMNLAIRLSANRWLMLGVLVVAYGLACTRLAGPTGLGDVSNIEFVTKMVLGALCGYALLAPLVCNPGPFRFLTSRVMLALGRWSYGIFIWHVAVLAVVFPLFGIVPFNGSTLLVLVITLGLSVGIAAASYAFIEEPARNWLRNRDTRRRNRAAADSSPAPVAP</sequence>
<feature type="transmembrane region" description="Helical" evidence="2">
    <location>
        <begin position="268"/>
        <end position="285"/>
    </location>
</feature>
<feature type="transmembrane region" description="Helical" evidence="2">
    <location>
        <begin position="149"/>
        <end position="167"/>
    </location>
</feature>
<keyword evidence="2" id="KW-0812">Transmembrane</keyword>
<dbReference type="EMBL" id="JAFFGU010000001">
    <property type="protein sequence ID" value="MBM7276489.1"/>
    <property type="molecule type" value="Genomic_DNA"/>
</dbReference>
<dbReference type="PANTHER" id="PTHR23028:SF53">
    <property type="entry name" value="ACYL_TRANSF_3 DOMAIN-CONTAINING PROTEIN"/>
    <property type="match status" value="1"/>
</dbReference>
<feature type="domain" description="Acyltransferase 3" evidence="3">
    <location>
        <begin position="73"/>
        <end position="419"/>
    </location>
</feature>
<gene>
    <name evidence="4" type="ORF">JTZ10_01835</name>
</gene>
<comment type="caution">
    <text evidence="4">The sequence shown here is derived from an EMBL/GenBank/DDBJ whole genome shotgun (WGS) entry which is preliminary data.</text>
</comment>